<protein>
    <submittedName>
        <fullName evidence="2">Uncharacterized protein</fullName>
    </submittedName>
</protein>
<feature type="transmembrane region" description="Helical" evidence="1">
    <location>
        <begin position="6"/>
        <end position="24"/>
    </location>
</feature>
<organism evidence="2 3">
    <name type="scientific">Ferruginivarius sediminum</name>
    <dbReference type="NCBI Taxonomy" id="2661937"/>
    <lineage>
        <taxon>Bacteria</taxon>
        <taxon>Pseudomonadati</taxon>
        <taxon>Pseudomonadota</taxon>
        <taxon>Alphaproteobacteria</taxon>
        <taxon>Rhodospirillales</taxon>
        <taxon>Rhodospirillaceae</taxon>
        <taxon>Ferruginivarius</taxon>
    </lineage>
</organism>
<evidence type="ECO:0000313" key="3">
    <source>
        <dbReference type="Proteomes" id="UP000253941"/>
    </source>
</evidence>
<keyword evidence="1" id="KW-0472">Membrane</keyword>
<keyword evidence="3" id="KW-1185">Reference proteome</keyword>
<dbReference type="RefSeq" id="WP_114580415.1">
    <property type="nucleotide sequence ID" value="NZ_QPMH01000001.1"/>
</dbReference>
<keyword evidence="1" id="KW-0812">Transmembrane</keyword>
<evidence type="ECO:0000256" key="1">
    <source>
        <dbReference type="SAM" id="Phobius"/>
    </source>
</evidence>
<dbReference type="Proteomes" id="UP000253941">
    <property type="component" value="Unassembled WGS sequence"/>
</dbReference>
<evidence type="ECO:0000313" key="2">
    <source>
        <dbReference type="EMBL" id="RDD63902.1"/>
    </source>
</evidence>
<name>A0A369TGE4_9PROT</name>
<dbReference type="EMBL" id="QPMH01000001">
    <property type="protein sequence ID" value="RDD63902.1"/>
    <property type="molecule type" value="Genomic_DNA"/>
</dbReference>
<dbReference type="AlphaFoldDB" id="A0A369TGE4"/>
<feature type="transmembrane region" description="Helical" evidence="1">
    <location>
        <begin position="93"/>
        <end position="112"/>
    </location>
</feature>
<reference evidence="2 3" key="1">
    <citation type="submission" date="2018-07" db="EMBL/GenBank/DDBJ databases">
        <title>Venubactetium sediminum gen. nov., sp. nov., isolated from a marine solar saltern.</title>
        <authorList>
            <person name="Wang S."/>
        </authorList>
    </citation>
    <scope>NUCLEOTIDE SEQUENCE [LARGE SCALE GENOMIC DNA]</scope>
    <source>
        <strain evidence="2 3">WD2A32</strain>
    </source>
</reference>
<sequence>MNGGVMLQGLVLIAVFAAGYVTVLKFNEDRRIRDLAFWLRRTHPQRWEALPWIMQKADRLGAVESFRQDPEFHDAEFDSRYAAAKTTRRRQGVGLVVAGIAIVLAVFGYQVLGWRV</sequence>
<proteinExistence type="predicted"/>
<gene>
    <name evidence="2" type="ORF">DRB17_01715</name>
</gene>
<comment type="caution">
    <text evidence="2">The sequence shown here is derived from an EMBL/GenBank/DDBJ whole genome shotgun (WGS) entry which is preliminary data.</text>
</comment>
<accession>A0A369TGE4</accession>
<keyword evidence="1" id="KW-1133">Transmembrane helix</keyword>